<dbReference type="PROSITE" id="PS50893">
    <property type="entry name" value="ABC_TRANSPORTER_2"/>
    <property type="match status" value="1"/>
</dbReference>
<dbReference type="EMBL" id="MLJW01001802">
    <property type="protein sequence ID" value="OIQ76678.1"/>
    <property type="molecule type" value="Genomic_DNA"/>
</dbReference>
<keyword evidence="2" id="KW-0813">Transport</keyword>
<dbReference type="InterPro" id="IPR017871">
    <property type="entry name" value="ABC_transporter-like_CS"/>
</dbReference>
<name>A0A1J5PZ43_9ZZZZ</name>
<dbReference type="GO" id="GO:0016887">
    <property type="term" value="F:ATP hydrolysis activity"/>
    <property type="evidence" value="ECO:0007669"/>
    <property type="project" value="InterPro"/>
</dbReference>
<evidence type="ECO:0000256" key="2">
    <source>
        <dbReference type="ARBA" id="ARBA00022448"/>
    </source>
</evidence>
<evidence type="ECO:0000256" key="4">
    <source>
        <dbReference type="ARBA" id="ARBA00022840"/>
    </source>
</evidence>
<gene>
    <name evidence="6" type="primary">znuC_4</name>
    <name evidence="6" type="ORF">GALL_416360</name>
</gene>
<comment type="similarity">
    <text evidence="1">Belongs to the ABC transporter superfamily.</text>
</comment>
<evidence type="ECO:0000256" key="3">
    <source>
        <dbReference type="ARBA" id="ARBA00022741"/>
    </source>
</evidence>
<dbReference type="PROSITE" id="PS00211">
    <property type="entry name" value="ABC_TRANSPORTER_1"/>
    <property type="match status" value="1"/>
</dbReference>
<dbReference type="GO" id="GO:0005524">
    <property type="term" value="F:ATP binding"/>
    <property type="evidence" value="ECO:0007669"/>
    <property type="project" value="UniProtKB-KW"/>
</dbReference>
<evidence type="ECO:0000259" key="5">
    <source>
        <dbReference type="PROSITE" id="PS50893"/>
    </source>
</evidence>
<dbReference type="InterPro" id="IPR003439">
    <property type="entry name" value="ABC_transporter-like_ATP-bd"/>
</dbReference>
<dbReference type="Gene3D" id="3.40.50.300">
    <property type="entry name" value="P-loop containing nucleotide triphosphate hydrolases"/>
    <property type="match status" value="1"/>
</dbReference>
<dbReference type="InterPro" id="IPR050153">
    <property type="entry name" value="Metal_Ion_Import_ABC"/>
</dbReference>
<dbReference type="PANTHER" id="PTHR42734:SF5">
    <property type="entry name" value="IRON TRANSPORT SYSTEM ATP-BINDING PROTEIN HI_0361-RELATED"/>
    <property type="match status" value="1"/>
</dbReference>
<organism evidence="6">
    <name type="scientific">mine drainage metagenome</name>
    <dbReference type="NCBI Taxonomy" id="410659"/>
    <lineage>
        <taxon>unclassified sequences</taxon>
        <taxon>metagenomes</taxon>
        <taxon>ecological metagenomes</taxon>
    </lineage>
</organism>
<dbReference type="Pfam" id="PF00005">
    <property type="entry name" value="ABC_tran"/>
    <property type="match status" value="1"/>
</dbReference>
<dbReference type="InterPro" id="IPR003593">
    <property type="entry name" value="AAA+_ATPase"/>
</dbReference>
<dbReference type="SUPFAM" id="SSF52540">
    <property type="entry name" value="P-loop containing nucleoside triphosphate hydrolases"/>
    <property type="match status" value="1"/>
</dbReference>
<feature type="domain" description="ABC transporter" evidence="5">
    <location>
        <begin position="25"/>
        <end position="260"/>
    </location>
</feature>
<comment type="caution">
    <text evidence="6">The sequence shown here is derived from an EMBL/GenBank/DDBJ whole genome shotgun (WGS) entry which is preliminary data.</text>
</comment>
<dbReference type="SMART" id="SM00382">
    <property type="entry name" value="AAA"/>
    <property type="match status" value="1"/>
</dbReference>
<evidence type="ECO:0000313" key="6">
    <source>
        <dbReference type="EMBL" id="OIQ76678.1"/>
    </source>
</evidence>
<keyword evidence="3" id="KW-0547">Nucleotide-binding</keyword>
<dbReference type="AlphaFoldDB" id="A0A1J5PZ43"/>
<dbReference type="EC" id="3.6.3.-" evidence="6"/>
<keyword evidence="6" id="KW-0378">Hydrolase</keyword>
<sequence length="287" mass="31199">MDVLQHRRAHIGPREVTRDATGPVLELEAASLTFGSRTVWSDVDLTVMPGEFLAVLGPNGSGKTSLLRVLLGLQQLTSGRLSILGQPPGRGCCAIGYVPQQRLVDPITPIRPRDLVRMGIDGHRWGLSGLTHGRETRRRVDELLDAVGAAEYADVPVGLLSGGEQQRVRIAQALATDPAVLLCDEPLLSLDLGHQRQVVELINARRRSHDTAVIFVTHEINPVLPFVDRVLYVAPAGHTVGTPDDVLTSATLTRLYGTPVDALRVRDRIVIVGGYDETHHHVEGPPR</sequence>
<evidence type="ECO:0000256" key="1">
    <source>
        <dbReference type="ARBA" id="ARBA00005417"/>
    </source>
</evidence>
<reference evidence="6" key="1">
    <citation type="submission" date="2016-10" db="EMBL/GenBank/DDBJ databases">
        <title>Sequence of Gallionella enrichment culture.</title>
        <authorList>
            <person name="Poehlein A."/>
            <person name="Muehling M."/>
            <person name="Daniel R."/>
        </authorList>
    </citation>
    <scope>NUCLEOTIDE SEQUENCE</scope>
</reference>
<proteinExistence type="inferred from homology"/>
<protein>
    <submittedName>
        <fullName evidence="6">Zinc import ATP-binding protein ZnuC</fullName>
        <ecNumber evidence="6">3.6.3.-</ecNumber>
    </submittedName>
</protein>
<accession>A0A1J5PZ43</accession>
<dbReference type="CDD" id="cd03235">
    <property type="entry name" value="ABC_Metallic_Cations"/>
    <property type="match status" value="1"/>
</dbReference>
<keyword evidence="4 6" id="KW-0067">ATP-binding</keyword>
<dbReference type="InterPro" id="IPR027417">
    <property type="entry name" value="P-loop_NTPase"/>
</dbReference>
<dbReference type="PANTHER" id="PTHR42734">
    <property type="entry name" value="METAL TRANSPORT SYSTEM ATP-BINDING PROTEIN TM_0124-RELATED"/>
    <property type="match status" value="1"/>
</dbReference>